<organism evidence="3 4">
    <name type="scientific">Solanum tuberosum</name>
    <name type="common">Potato</name>
    <dbReference type="NCBI Taxonomy" id="4113"/>
    <lineage>
        <taxon>Eukaryota</taxon>
        <taxon>Viridiplantae</taxon>
        <taxon>Streptophyta</taxon>
        <taxon>Embryophyta</taxon>
        <taxon>Tracheophyta</taxon>
        <taxon>Spermatophyta</taxon>
        <taxon>Magnoliopsida</taxon>
        <taxon>eudicotyledons</taxon>
        <taxon>Gunneridae</taxon>
        <taxon>Pentapetalae</taxon>
        <taxon>asterids</taxon>
        <taxon>lamiids</taxon>
        <taxon>Solanales</taxon>
        <taxon>Solanaceae</taxon>
        <taxon>Solanoideae</taxon>
        <taxon>Solaneae</taxon>
        <taxon>Solanum</taxon>
    </lineage>
</organism>
<protein>
    <recommendedName>
        <fullName evidence="5">Integrase core domain containing protein</fullName>
    </recommendedName>
</protein>
<sequence length="267" mass="31271">MAFPNPQMVVEVNYKLRNWWMDIKRDREREIRYDAVDIFLGYGYKIDNHLRRMVAFTAPVGFVDWQIFLIGLESCRIQWKLHWFSITHAIIRGDDRYFIELIGLNGVQPYAPLRVLRQFGRTQTMVYHTRSKGALPSLPTENHKGKRKVTNEKVMGKTIEKKHLSDELVSSLEQKIKKLEEEVSNMREWAKLLVSVNPILKTDMDKQPVTSQTTFQNNPLPTHPTPHPQNQPSSIHMPPRNIHIPNYPYPPQNYAYASRPPYLPPCL</sequence>
<feature type="coiled-coil region" evidence="1">
    <location>
        <begin position="162"/>
        <end position="189"/>
    </location>
</feature>
<evidence type="ECO:0008006" key="5">
    <source>
        <dbReference type="Google" id="ProtNLM"/>
    </source>
</evidence>
<proteinExistence type="predicted"/>
<reference evidence="3 4" key="1">
    <citation type="journal article" date="2021" name="bioRxiv">
        <title>Chromosome-scale and haplotype-resolved genome assembly of a tetraploid potato cultivar.</title>
        <authorList>
            <person name="Sun H."/>
            <person name="Jiao W.-B."/>
            <person name="Krause K."/>
            <person name="Campoy J.A."/>
            <person name="Goel M."/>
            <person name="Folz-Donahue K."/>
            <person name="Kukat C."/>
            <person name="Huettel B."/>
            <person name="Schneeberger K."/>
        </authorList>
    </citation>
    <scope>NUCLEOTIDE SEQUENCE [LARGE SCALE GENOMIC DNA]</scope>
    <source>
        <strain evidence="3">SolTubOtavaFocal</strain>
        <tissue evidence="3">Leaves</tissue>
    </source>
</reference>
<evidence type="ECO:0000313" key="3">
    <source>
        <dbReference type="EMBL" id="KAH0740919.1"/>
    </source>
</evidence>
<evidence type="ECO:0000313" key="4">
    <source>
        <dbReference type="Proteomes" id="UP000826656"/>
    </source>
</evidence>
<gene>
    <name evidence="3" type="ORF">KY290_033962</name>
</gene>
<name>A0ABQ7U1W2_SOLTU</name>
<dbReference type="EMBL" id="JAIVGD010000026">
    <property type="protein sequence ID" value="KAH0740919.1"/>
    <property type="molecule type" value="Genomic_DNA"/>
</dbReference>
<keyword evidence="1" id="KW-0175">Coiled coil</keyword>
<feature type="region of interest" description="Disordered" evidence="2">
    <location>
        <begin position="204"/>
        <end position="246"/>
    </location>
</feature>
<comment type="caution">
    <text evidence="3">The sequence shown here is derived from an EMBL/GenBank/DDBJ whole genome shotgun (WGS) entry which is preliminary data.</text>
</comment>
<dbReference type="Proteomes" id="UP000826656">
    <property type="component" value="Unassembled WGS sequence"/>
</dbReference>
<evidence type="ECO:0000256" key="2">
    <source>
        <dbReference type="SAM" id="MobiDB-lite"/>
    </source>
</evidence>
<keyword evidence="4" id="KW-1185">Reference proteome</keyword>
<evidence type="ECO:0000256" key="1">
    <source>
        <dbReference type="SAM" id="Coils"/>
    </source>
</evidence>
<accession>A0ABQ7U1W2</accession>